<name>A0ACB9QWQ3_9MYRT</name>
<reference evidence="2" key="1">
    <citation type="journal article" date="2023" name="Front. Plant Sci.">
        <title>Chromosomal-level genome assembly of Melastoma candidum provides insights into trichome evolution.</title>
        <authorList>
            <person name="Zhong Y."/>
            <person name="Wu W."/>
            <person name="Sun C."/>
            <person name="Zou P."/>
            <person name="Liu Y."/>
            <person name="Dai S."/>
            <person name="Zhou R."/>
        </authorList>
    </citation>
    <scope>NUCLEOTIDE SEQUENCE [LARGE SCALE GENOMIC DNA]</scope>
</reference>
<organism evidence="1 2">
    <name type="scientific">Melastoma candidum</name>
    <dbReference type="NCBI Taxonomy" id="119954"/>
    <lineage>
        <taxon>Eukaryota</taxon>
        <taxon>Viridiplantae</taxon>
        <taxon>Streptophyta</taxon>
        <taxon>Embryophyta</taxon>
        <taxon>Tracheophyta</taxon>
        <taxon>Spermatophyta</taxon>
        <taxon>Magnoliopsida</taxon>
        <taxon>eudicotyledons</taxon>
        <taxon>Gunneridae</taxon>
        <taxon>Pentapetalae</taxon>
        <taxon>rosids</taxon>
        <taxon>malvids</taxon>
        <taxon>Myrtales</taxon>
        <taxon>Melastomataceae</taxon>
        <taxon>Melastomatoideae</taxon>
        <taxon>Melastomateae</taxon>
        <taxon>Melastoma</taxon>
    </lineage>
</organism>
<protein>
    <submittedName>
        <fullName evidence="1">Uncharacterized protein</fullName>
    </submittedName>
</protein>
<proteinExistence type="predicted"/>
<evidence type="ECO:0000313" key="2">
    <source>
        <dbReference type="Proteomes" id="UP001057402"/>
    </source>
</evidence>
<comment type="caution">
    <text evidence="1">The sequence shown here is derived from an EMBL/GenBank/DDBJ whole genome shotgun (WGS) entry which is preliminary data.</text>
</comment>
<sequence>MAKSCAIFEVVNIWTCTEMDKQAAFVEKGVLRDKLGSDATLELNRPKTSLLLLPRSGRRIRCPKIHVPLTLQKPTFIRPRRCLSPEDTRVAVGAELERIRLEQWQHTPCGLTTTELPCQVFSLCLASFTTTIMKPITGGHEISPKFST</sequence>
<dbReference type="EMBL" id="CM042884">
    <property type="protein sequence ID" value="KAI4368182.1"/>
    <property type="molecule type" value="Genomic_DNA"/>
</dbReference>
<accession>A0ACB9QWQ3</accession>
<keyword evidence="2" id="KW-1185">Reference proteome</keyword>
<gene>
    <name evidence="1" type="ORF">MLD38_016769</name>
</gene>
<evidence type="ECO:0000313" key="1">
    <source>
        <dbReference type="EMBL" id="KAI4368182.1"/>
    </source>
</evidence>
<dbReference type="Proteomes" id="UP001057402">
    <property type="component" value="Chromosome 5"/>
</dbReference>